<dbReference type="SUPFAM" id="SSF49764">
    <property type="entry name" value="HSP20-like chaperones"/>
    <property type="match status" value="1"/>
</dbReference>
<keyword evidence="5" id="KW-1185">Reference proteome</keyword>
<feature type="compositionally biased region" description="Polar residues" evidence="2">
    <location>
        <begin position="378"/>
        <end position="391"/>
    </location>
</feature>
<evidence type="ECO:0000259" key="3">
    <source>
        <dbReference type="PROSITE" id="PS01031"/>
    </source>
</evidence>
<feature type="region of interest" description="Disordered" evidence="2">
    <location>
        <begin position="156"/>
        <end position="440"/>
    </location>
</feature>
<dbReference type="InterPro" id="IPR002068">
    <property type="entry name" value="A-crystallin/Hsp20_dom"/>
</dbReference>
<dbReference type="Gene3D" id="2.60.40.790">
    <property type="match status" value="1"/>
</dbReference>
<feature type="compositionally biased region" description="Pro residues" evidence="2">
    <location>
        <begin position="294"/>
        <end position="308"/>
    </location>
</feature>
<evidence type="ECO:0000256" key="1">
    <source>
        <dbReference type="PROSITE-ProRule" id="PRU00285"/>
    </source>
</evidence>
<feature type="compositionally biased region" description="Gly residues" evidence="2">
    <location>
        <begin position="550"/>
        <end position="559"/>
    </location>
</feature>
<feature type="compositionally biased region" description="Low complexity" evidence="2">
    <location>
        <begin position="255"/>
        <end position="286"/>
    </location>
</feature>
<evidence type="ECO:0000313" key="5">
    <source>
        <dbReference type="Proteomes" id="UP001362999"/>
    </source>
</evidence>
<comment type="similarity">
    <text evidence="1">Belongs to the small heat shock protein (HSP20) family.</text>
</comment>
<feature type="region of interest" description="Disordered" evidence="2">
    <location>
        <begin position="550"/>
        <end position="612"/>
    </location>
</feature>
<reference evidence="4 5" key="1">
    <citation type="journal article" date="2024" name="J Genomics">
        <title>Draft genome sequencing and assembly of Favolaschia claudopus CIRM-BRFM 2984 isolated from oak limbs.</title>
        <authorList>
            <person name="Navarro D."/>
            <person name="Drula E."/>
            <person name="Chaduli D."/>
            <person name="Cazenave R."/>
            <person name="Ahrendt S."/>
            <person name="Wang J."/>
            <person name="Lipzen A."/>
            <person name="Daum C."/>
            <person name="Barry K."/>
            <person name="Grigoriev I.V."/>
            <person name="Favel A."/>
            <person name="Rosso M.N."/>
            <person name="Martin F."/>
        </authorList>
    </citation>
    <scope>NUCLEOTIDE SEQUENCE [LARGE SCALE GENOMIC DNA]</scope>
    <source>
        <strain evidence="4 5">CIRM-BRFM 2984</strain>
    </source>
</reference>
<dbReference type="InterPro" id="IPR008978">
    <property type="entry name" value="HSP20-like_chaperone"/>
</dbReference>
<feature type="compositionally biased region" description="Pro residues" evidence="2">
    <location>
        <begin position="223"/>
        <end position="242"/>
    </location>
</feature>
<dbReference type="AlphaFoldDB" id="A0AAW0A9U8"/>
<organism evidence="4 5">
    <name type="scientific">Favolaschia claudopus</name>
    <dbReference type="NCBI Taxonomy" id="2862362"/>
    <lineage>
        <taxon>Eukaryota</taxon>
        <taxon>Fungi</taxon>
        <taxon>Dikarya</taxon>
        <taxon>Basidiomycota</taxon>
        <taxon>Agaricomycotina</taxon>
        <taxon>Agaricomycetes</taxon>
        <taxon>Agaricomycetidae</taxon>
        <taxon>Agaricales</taxon>
        <taxon>Marasmiineae</taxon>
        <taxon>Mycenaceae</taxon>
        <taxon>Favolaschia</taxon>
    </lineage>
</organism>
<gene>
    <name evidence="4" type="ORF">R3P38DRAFT_3214820</name>
</gene>
<feature type="domain" description="SHSP" evidence="3">
    <location>
        <begin position="439"/>
        <end position="542"/>
    </location>
</feature>
<evidence type="ECO:0000256" key="2">
    <source>
        <dbReference type="SAM" id="MobiDB-lite"/>
    </source>
</evidence>
<dbReference type="EMBL" id="JAWWNJ010000077">
    <property type="protein sequence ID" value="KAK7005877.1"/>
    <property type="molecule type" value="Genomic_DNA"/>
</dbReference>
<feature type="compositionally biased region" description="Pro residues" evidence="2">
    <location>
        <begin position="351"/>
        <end position="360"/>
    </location>
</feature>
<accession>A0AAW0A9U8</accession>
<sequence length="612" mass="62505">MKRPDAPQRISSFTKRHASFDSPREIPLPSPSIATTAAMRDGPVFAVDDEPDADWELISPGGAKLHKDKKGKDKDKPAAAPSTPPVPPPAASKLQKETILPYSRPYSLPGGQSYHGRSPSKEMAVPPGPPSPGVVDRTSSASLPLPMQIHFSALPKAAAVKQPSIPSPVHERTPSDLQLRPPQPHRSSGTRSGSGSAVTGSSRSSNASSDSLLSAPDSASPSPRLPTPRLPTSQPPSAPRPPTTSLQPPAPSSHSRVAPSPASPTSVSSPPSAFLSSSTSSTASSSSHRRTSPAPYPRLPAPMPPPDELTPSPSGAAASYRPPRTTFTPAPPDRDYDLATAIGRSPSLRSVPPPEPPVILPTPDGMKETPLYGLGSHASGSGSPTQNQSKNAAASSSSSRGGGPSAFPSSSSSSPQNINNRTSASSSNTNRSSTSSYEPFLPHAPPPVDCWIEVETTAAEYRLVVRLPGFKRDGITLATKKRRILHVSADSWEEGGGHFERRISFGYDADLAQVRAEFDGELLRVVIPRKNIGGMGVGAAGAWGGGVGGGGGGGAGGGESLSPPPPVPNARSPGPLAGGASRPGVGGPVGMGTRSVSAGAGPGVGMAGTRGS</sequence>
<dbReference type="PROSITE" id="PS01031">
    <property type="entry name" value="SHSP"/>
    <property type="match status" value="1"/>
</dbReference>
<proteinExistence type="inferred from homology"/>
<name>A0AAW0A9U8_9AGAR</name>
<feature type="compositionally biased region" description="Low complexity" evidence="2">
    <location>
        <begin position="392"/>
        <end position="436"/>
    </location>
</feature>
<feature type="compositionally biased region" description="Gly residues" evidence="2">
    <location>
        <begin position="600"/>
        <end position="612"/>
    </location>
</feature>
<feature type="compositionally biased region" description="Low complexity" evidence="2">
    <location>
        <begin position="186"/>
        <end position="222"/>
    </location>
</feature>
<comment type="caution">
    <text evidence="4">The sequence shown here is derived from an EMBL/GenBank/DDBJ whole genome shotgun (WGS) entry which is preliminary data.</text>
</comment>
<dbReference type="Proteomes" id="UP001362999">
    <property type="component" value="Unassembled WGS sequence"/>
</dbReference>
<dbReference type="CDD" id="cd06464">
    <property type="entry name" value="ACD_sHsps-like"/>
    <property type="match status" value="1"/>
</dbReference>
<feature type="region of interest" description="Disordered" evidence="2">
    <location>
        <begin position="1"/>
        <end position="141"/>
    </location>
</feature>
<protein>
    <recommendedName>
        <fullName evidence="3">SHSP domain-containing protein</fullName>
    </recommendedName>
</protein>
<evidence type="ECO:0000313" key="4">
    <source>
        <dbReference type="EMBL" id="KAK7005877.1"/>
    </source>
</evidence>